<dbReference type="EMBL" id="JACAZI010000003">
    <property type="protein sequence ID" value="KAF7364485.1"/>
    <property type="molecule type" value="Genomic_DNA"/>
</dbReference>
<protein>
    <submittedName>
        <fullName evidence="1">Uncharacterized protein</fullName>
    </submittedName>
</protein>
<dbReference type="Proteomes" id="UP000620124">
    <property type="component" value="Unassembled WGS sequence"/>
</dbReference>
<gene>
    <name evidence="1" type="ORF">MVEN_00316800</name>
</gene>
<comment type="caution">
    <text evidence="1">The sequence shown here is derived from an EMBL/GenBank/DDBJ whole genome shotgun (WGS) entry which is preliminary data.</text>
</comment>
<evidence type="ECO:0000313" key="1">
    <source>
        <dbReference type="EMBL" id="KAF7364485.1"/>
    </source>
</evidence>
<proteinExistence type="predicted"/>
<sequence>MTKDSRLSAAQWVDCEAYHDSFLKFLDRSGGHPGKEPFGYDIYRVHVPKAPVMDNFPQTMRQWEAHTAKATQDSTGTEVSMSSEAFSVMANVPNVIARTVGDLMALANLSARQVAPQPAPRFPRFPRYGIAKGALPMMGRNNRTHGGLIGRVGGRDQCEGMESC</sequence>
<organism evidence="1 2">
    <name type="scientific">Mycena venus</name>
    <dbReference type="NCBI Taxonomy" id="2733690"/>
    <lineage>
        <taxon>Eukaryota</taxon>
        <taxon>Fungi</taxon>
        <taxon>Dikarya</taxon>
        <taxon>Basidiomycota</taxon>
        <taxon>Agaricomycotina</taxon>
        <taxon>Agaricomycetes</taxon>
        <taxon>Agaricomycetidae</taxon>
        <taxon>Agaricales</taxon>
        <taxon>Marasmiineae</taxon>
        <taxon>Mycenaceae</taxon>
        <taxon>Mycena</taxon>
    </lineage>
</organism>
<name>A0A8H6YNR0_9AGAR</name>
<keyword evidence="2" id="KW-1185">Reference proteome</keyword>
<accession>A0A8H6YNR0</accession>
<dbReference type="OrthoDB" id="3018593at2759"/>
<evidence type="ECO:0000313" key="2">
    <source>
        <dbReference type="Proteomes" id="UP000620124"/>
    </source>
</evidence>
<dbReference type="AlphaFoldDB" id="A0A8H6YNR0"/>
<reference evidence="1" key="1">
    <citation type="submission" date="2020-05" db="EMBL/GenBank/DDBJ databases">
        <title>Mycena genomes resolve the evolution of fungal bioluminescence.</title>
        <authorList>
            <person name="Tsai I.J."/>
        </authorList>
    </citation>
    <scope>NUCLEOTIDE SEQUENCE</scope>
    <source>
        <strain evidence="1">CCC161011</strain>
    </source>
</reference>